<keyword evidence="1" id="KW-0472">Membrane</keyword>
<gene>
    <name evidence="2" type="ORF">SAMN05661086_02943</name>
</gene>
<dbReference type="EMBL" id="FOYZ01000012">
    <property type="protein sequence ID" value="SFR96870.1"/>
    <property type="molecule type" value="Genomic_DNA"/>
</dbReference>
<keyword evidence="1" id="KW-1133">Transmembrane helix</keyword>
<keyword evidence="1" id="KW-0812">Transmembrane</keyword>
<dbReference type="STRING" id="37658.SAMN05661086_02943"/>
<protein>
    <submittedName>
        <fullName evidence="2">Uncharacterized protein</fullName>
    </submittedName>
</protein>
<dbReference type="Proteomes" id="UP000199659">
    <property type="component" value="Unassembled WGS sequence"/>
</dbReference>
<evidence type="ECO:0000313" key="2">
    <source>
        <dbReference type="EMBL" id="SFR96870.1"/>
    </source>
</evidence>
<evidence type="ECO:0000313" key="3">
    <source>
        <dbReference type="Proteomes" id="UP000199659"/>
    </source>
</evidence>
<accession>A0A1I6L0W9</accession>
<name>A0A1I6L0W9_9FIRM</name>
<sequence length="92" mass="10774">MNDIMILLKRDIKNSFHKRLVIMLLFLILFQFWFILGSDSIEQVRKTGIMNYMAVVFSINFLGTIVASILNYDGISSERESKFLDLILTVFY</sequence>
<proteinExistence type="predicted"/>
<dbReference type="RefSeq" id="WP_143099187.1">
    <property type="nucleotide sequence ID" value="NZ_FOYZ01000012.1"/>
</dbReference>
<feature type="transmembrane region" description="Helical" evidence="1">
    <location>
        <begin position="20"/>
        <end position="37"/>
    </location>
</feature>
<keyword evidence="3" id="KW-1185">Reference proteome</keyword>
<dbReference type="AlphaFoldDB" id="A0A1I6L0W9"/>
<organism evidence="2 3">
    <name type="scientific">Anaeromicropila populeti</name>
    <dbReference type="NCBI Taxonomy" id="37658"/>
    <lineage>
        <taxon>Bacteria</taxon>
        <taxon>Bacillati</taxon>
        <taxon>Bacillota</taxon>
        <taxon>Clostridia</taxon>
        <taxon>Lachnospirales</taxon>
        <taxon>Lachnospiraceae</taxon>
        <taxon>Anaeromicropila</taxon>
    </lineage>
</organism>
<feature type="transmembrane region" description="Helical" evidence="1">
    <location>
        <begin position="49"/>
        <end position="72"/>
    </location>
</feature>
<reference evidence="2 3" key="1">
    <citation type="submission" date="2016-10" db="EMBL/GenBank/DDBJ databases">
        <authorList>
            <person name="de Groot N.N."/>
        </authorList>
    </citation>
    <scope>NUCLEOTIDE SEQUENCE [LARGE SCALE GENOMIC DNA]</scope>
    <source>
        <strain evidence="2 3">743A</strain>
    </source>
</reference>
<evidence type="ECO:0000256" key="1">
    <source>
        <dbReference type="SAM" id="Phobius"/>
    </source>
</evidence>